<dbReference type="Proteomes" id="UP000327157">
    <property type="component" value="Chromosome 14"/>
</dbReference>
<protein>
    <recommendedName>
        <fullName evidence="5">Arabinogalactan peptide 23-like</fullName>
    </recommendedName>
</protein>
<keyword evidence="2" id="KW-0732">Signal</keyword>
<evidence type="ECO:0000313" key="4">
    <source>
        <dbReference type="Proteomes" id="UP000327157"/>
    </source>
</evidence>
<organism evidence="3 4">
    <name type="scientific">Pyrus ussuriensis x Pyrus communis</name>
    <dbReference type="NCBI Taxonomy" id="2448454"/>
    <lineage>
        <taxon>Eukaryota</taxon>
        <taxon>Viridiplantae</taxon>
        <taxon>Streptophyta</taxon>
        <taxon>Embryophyta</taxon>
        <taxon>Tracheophyta</taxon>
        <taxon>Spermatophyta</taxon>
        <taxon>Magnoliopsida</taxon>
        <taxon>eudicotyledons</taxon>
        <taxon>Gunneridae</taxon>
        <taxon>Pentapetalae</taxon>
        <taxon>rosids</taxon>
        <taxon>fabids</taxon>
        <taxon>Rosales</taxon>
        <taxon>Rosaceae</taxon>
        <taxon>Amygdaloideae</taxon>
        <taxon>Maleae</taxon>
        <taxon>Pyrus</taxon>
    </lineage>
</organism>
<accession>A0A5N5FYF1</accession>
<dbReference type="EMBL" id="SMOL01000553">
    <property type="protein sequence ID" value="KAB2608179.1"/>
    <property type="molecule type" value="Genomic_DNA"/>
</dbReference>
<reference evidence="4" key="2">
    <citation type="submission" date="2019-10" db="EMBL/GenBank/DDBJ databases">
        <title>A de novo genome assembly of a pear dwarfing rootstock.</title>
        <authorList>
            <person name="Wang F."/>
            <person name="Wang J."/>
            <person name="Li S."/>
            <person name="Zhang Y."/>
            <person name="Fang M."/>
            <person name="Ma L."/>
            <person name="Zhao Y."/>
            <person name="Jiang S."/>
        </authorList>
    </citation>
    <scope>NUCLEOTIDE SEQUENCE [LARGE SCALE GENOMIC DNA]</scope>
</reference>
<feature type="chain" id="PRO_5024287407" description="Arabinogalactan peptide 23-like" evidence="2">
    <location>
        <begin position="25"/>
        <end position="66"/>
    </location>
</feature>
<keyword evidence="1" id="KW-0812">Transmembrane</keyword>
<dbReference type="PANTHER" id="PTHR33659:SF11">
    <property type="entry name" value="TRANSMEMBRANE PROTEIN"/>
    <property type="match status" value="1"/>
</dbReference>
<evidence type="ECO:0008006" key="5">
    <source>
        <dbReference type="Google" id="ProtNLM"/>
    </source>
</evidence>
<feature type="signal peptide" evidence="2">
    <location>
        <begin position="1"/>
        <end position="24"/>
    </location>
</feature>
<keyword evidence="1" id="KW-1133">Transmembrane helix</keyword>
<keyword evidence="1" id="KW-0472">Membrane</keyword>
<evidence type="ECO:0000313" key="3">
    <source>
        <dbReference type="EMBL" id="KAB2608179.1"/>
    </source>
</evidence>
<feature type="transmembrane region" description="Helical" evidence="1">
    <location>
        <begin position="40"/>
        <end position="61"/>
    </location>
</feature>
<comment type="caution">
    <text evidence="3">The sequence shown here is derived from an EMBL/GenBank/DDBJ whole genome shotgun (WGS) entry which is preliminary data.</text>
</comment>
<sequence length="66" mass="6692">MAKVSISRAFFFVVIALAAATISAQESAPAAAPMDAGAAYSSPVNGAVLGASLMVSVFALFKHYLN</sequence>
<dbReference type="AlphaFoldDB" id="A0A5N5FYF1"/>
<evidence type="ECO:0000256" key="1">
    <source>
        <dbReference type="SAM" id="Phobius"/>
    </source>
</evidence>
<reference evidence="3 4" key="3">
    <citation type="submission" date="2019-11" db="EMBL/GenBank/DDBJ databases">
        <title>A de novo genome assembly of a pear dwarfing rootstock.</title>
        <authorList>
            <person name="Wang F."/>
            <person name="Wang J."/>
            <person name="Li S."/>
            <person name="Zhang Y."/>
            <person name="Fang M."/>
            <person name="Ma L."/>
            <person name="Zhao Y."/>
            <person name="Jiang S."/>
        </authorList>
    </citation>
    <scope>NUCLEOTIDE SEQUENCE [LARGE SCALE GENOMIC DNA]</scope>
    <source>
        <strain evidence="3">S2</strain>
        <tissue evidence="3">Leaf</tissue>
    </source>
</reference>
<name>A0A5N5FYF1_9ROSA</name>
<dbReference type="PANTHER" id="PTHR33659">
    <property type="entry name" value="PROTEIN, PUTATIVE-RELATED-RELATED"/>
    <property type="match status" value="1"/>
</dbReference>
<gene>
    <name evidence="3" type="ORF">D8674_011347</name>
</gene>
<reference evidence="3 4" key="1">
    <citation type="submission" date="2019-09" db="EMBL/GenBank/DDBJ databases">
        <authorList>
            <person name="Ou C."/>
        </authorList>
    </citation>
    <scope>NUCLEOTIDE SEQUENCE [LARGE SCALE GENOMIC DNA]</scope>
    <source>
        <strain evidence="3">S2</strain>
        <tissue evidence="3">Leaf</tissue>
    </source>
</reference>
<keyword evidence="4" id="KW-1185">Reference proteome</keyword>
<evidence type="ECO:0000256" key="2">
    <source>
        <dbReference type="SAM" id="SignalP"/>
    </source>
</evidence>
<proteinExistence type="predicted"/>